<dbReference type="OrthoDB" id="10010386at2759"/>
<organism evidence="1 2">
    <name type="scientific">Adineta steineri</name>
    <dbReference type="NCBI Taxonomy" id="433720"/>
    <lineage>
        <taxon>Eukaryota</taxon>
        <taxon>Metazoa</taxon>
        <taxon>Spiralia</taxon>
        <taxon>Gnathifera</taxon>
        <taxon>Rotifera</taxon>
        <taxon>Eurotatoria</taxon>
        <taxon>Bdelloidea</taxon>
        <taxon>Adinetida</taxon>
        <taxon>Adinetidae</taxon>
        <taxon>Adineta</taxon>
    </lineage>
</organism>
<protein>
    <submittedName>
        <fullName evidence="1">Uncharacterized protein</fullName>
    </submittedName>
</protein>
<name>A0A815BJS2_9BILA</name>
<sequence>MNEIRQLCTTSSSPGKHLDEILALFQACPPQHRLPSLSLIGQSISCMSIEQLDINIINHPLFLVIRHSSERLLQSWLNNTTLNGHEYRAIFYIYQLFKLVSEWLIEQDHMALDNKNKELIKRIIKNLFLEENFINTLCRVINQLINNENDEQHSLIASHSSDNDNHVSPDDIQFQTHISDIQAEQADIVDVLFRCVNTLLTLYSHPILLNSSLVDQNLTSCIINCLNTPLFIQLSTEFLRQNITYDQINIRSVFLLFTCLDYCISSAVTQSTLQLLPSINQIFHIWSGISHNFDDDISPLIIRLIRFINQLAFIDKDAIIRANLCSYLIPYFDILCQTSNLIDDISSLLVTLCSTTVGKKHLRHLGFVPHILYGTKRYAQLWRPLTFLITQQDLYETSLLKRLIHLLTQRTINIFQSLTTASNDTSFDSALPSLKNHVTEIAIDWFILLRTNFLTFLLITDGLINSTKKGNFINMLIDTILFVQQDDDIHPKLIDVMIEFLWTFSFNTSTNIHDSLQKRIDLCQWLKMNTSESIPSIRLTSQGLLSTLDLNTKTLNRSTVNRHSSIPTNNLICLINADESYRDLCMTLRDRLQIEQQYSVELILTSTCQSIDSLIHLINRSSLGLFCASIQMKSDNLSHFIHYYMSHQSQKIPMLTILTEQDCEINGNWLENIPVVDKQSILKQIRRYLNQNDDNQLLQQQQTNNSHIQHSINSDEIHNQSKNYMQRPVSYWSADDVTQWCEAAQGNFETLRPLVKRLNGPALVHLAEILSIEPASMYHSLNSELIQRTGSNVPLTEYVSLRSELQRLLIQKQNECLTTNASMNNKPKKKKWRHSRFCTLI</sequence>
<proteinExistence type="predicted"/>
<keyword evidence="2" id="KW-1185">Reference proteome</keyword>
<accession>A0A815BJS2</accession>
<dbReference type="EMBL" id="CAJNOM010000238">
    <property type="protein sequence ID" value="CAF1270856.1"/>
    <property type="molecule type" value="Genomic_DNA"/>
</dbReference>
<comment type="caution">
    <text evidence="1">The sequence shown here is derived from an EMBL/GenBank/DDBJ whole genome shotgun (WGS) entry which is preliminary data.</text>
</comment>
<evidence type="ECO:0000313" key="2">
    <source>
        <dbReference type="Proteomes" id="UP000663832"/>
    </source>
</evidence>
<gene>
    <name evidence="1" type="ORF">QVE165_LOCUS29584</name>
</gene>
<evidence type="ECO:0000313" key="1">
    <source>
        <dbReference type="EMBL" id="CAF1270856.1"/>
    </source>
</evidence>
<dbReference type="AlphaFoldDB" id="A0A815BJS2"/>
<reference evidence="1" key="1">
    <citation type="submission" date="2021-02" db="EMBL/GenBank/DDBJ databases">
        <authorList>
            <person name="Nowell W R."/>
        </authorList>
    </citation>
    <scope>NUCLEOTIDE SEQUENCE</scope>
</reference>
<dbReference type="Proteomes" id="UP000663832">
    <property type="component" value="Unassembled WGS sequence"/>
</dbReference>